<dbReference type="FunFam" id="3.40.50.1110:FF:000003">
    <property type="entry name" value="GDSL esterase/lipase APG"/>
    <property type="match status" value="1"/>
</dbReference>
<dbReference type="InterPro" id="IPR035669">
    <property type="entry name" value="SGNH_plant_lipase-like"/>
</dbReference>
<dbReference type="InterPro" id="IPR036514">
    <property type="entry name" value="SGNH_hydro_sf"/>
</dbReference>
<comment type="similarity">
    <text evidence="1">Belongs to the 'GDSL' lipolytic enzyme family.</text>
</comment>
<keyword evidence="2" id="KW-0732">Signal</keyword>
<name>A0AAP0E141_9MAGN</name>
<dbReference type="InterPro" id="IPR001087">
    <property type="entry name" value="GDSL"/>
</dbReference>
<dbReference type="GO" id="GO:0016788">
    <property type="term" value="F:hydrolase activity, acting on ester bonds"/>
    <property type="evidence" value="ECO:0007669"/>
    <property type="project" value="InterPro"/>
</dbReference>
<evidence type="ECO:0000313" key="4">
    <source>
        <dbReference type="Proteomes" id="UP001417504"/>
    </source>
</evidence>
<gene>
    <name evidence="3" type="ORF">Sjap_025141</name>
</gene>
<evidence type="ECO:0000256" key="2">
    <source>
        <dbReference type="SAM" id="SignalP"/>
    </source>
</evidence>
<dbReference type="Pfam" id="PF00657">
    <property type="entry name" value="Lipase_GDSL"/>
    <property type="match status" value="1"/>
</dbReference>
<organism evidence="3 4">
    <name type="scientific">Stephania japonica</name>
    <dbReference type="NCBI Taxonomy" id="461633"/>
    <lineage>
        <taxon>Eukaryota</taxon>
        <taxon>Viridiplantae</taxon>
        <taxon>Streptophyta</taxon>
        <taxon>Embryophyta</taxon>
        <taxon>Tracheophyta</taxon>
        <taxon>Spermatophyta</taxon>
        <taxon>Magnoliopsida</taxon>
        <taxon>Ranunculales</taxon>
        <taxon>Menispermaceae</taxon>
        <taxon>Menispermoideae</taxon>
        <taxon>Cissampelideae</taxon>
        <taxon>Stephania</taxon>
    </lineage>
</organism>
<protein>
    <recommendedName>
        <fullName evidence="5">GDSL esterase/lipase</fullName>
    </recommendedName>
</protein>
<dbReference type="SUPFAM" id="SSF52266">
    <property type="entry name" value="SGNH hydrolase"/>
    <property type="match status" value="1"/>
</dbReference>
<comment type="caution">
    <text evidence="3">The sequence shown here is derived from an EMBL/GenBank/DDBJ whole genome shotgun (WGS) entry which is preliminary data.</text>
</comment>
<dbReference type="AlphaFoldDB" id="A0AAP0E141"/>
<feature type="signal peptide" evidence="2">
    <location>
        <begin position="1"/>
        <end position="26"/>
    </location>
</feature>
<reference evidence="3 4" key="1">
    <citation type="submission" date="2024-01" db="EMBL/GenBank/DDBJ databases">
        <title>Genome assemblies of Stephania.</title>
        <authorList>
            <person name="Yang L."/>
        </authorList>
    </citation>
    <scope>NUCLEOTIDE SEQUENCE [LARGE SCALE GENOMIC DNA]</scope>
    <source>
        <strain evidence="3">QJT</strain>
        <tissue evidence="3">Leaf</tissue>
    </source>
</reference>
<accession>A0AAP0E141</accession>
<evidence type="ECO:0000313" key="3">
    <source>
        <dbReference type="EMBL" id="KAK9084730.1"/>
    </source>
</evidence>
<keyword evidence="4" id="KW-1185">Reference proteome</keyword>
<dbReference type="PANTHER" id="PTHR45642">
    <property type="entry name" value="GDSL ESTERASE/LIPASE EXL3"/>
    <property type="match status" value="1"/>
</dbReference>
<dbReference type="InterPro" id="IPR050592">
    <property type="entry name" value="GDSL_lipolytic_enzyme"/>
</dbReference>
<dbReference type="Proteomes" id="UP001417504">
    <property type="component" value="Unassembled WGS sequence"/>
</dbReference>
<evidence type="ECO:0000256" key="1">
    <source>
        <dbReference type="ARBA" id="ARBA00008668"/>
    </source>
</evidence>
<evidence type="ECO:0008006" key="5">
    <source>
        <dbReference type="Google" id="ProtNLM"/>
    </source>
</evidence>
<dbReference type="EMBL" id="JBBNAE010000011">
    <property type="protein sequence ID" value="KAK9084730.1"/>
    <property type="molecule type" value="Genomic_DNA"/>
</dbReference>
<dbReference type="PANTHER" id="PTHR45642:SF46">
    <property type="entry name" value="OS06G0636700 PROTEIN"/>
    <property type="match status" value="1"/>
</dbReference>
<dbReference type="CDD" id="cd01837">
    <property type="entry name" value="SGNH_plant_lipase_like"/>
    <property type="match status" value="1"/>
</dbReference>
<dbReference type="Gene3D" id="3.40.50.1110">
    <property type="entry name" value="SGNH hydrolase"/>
    <property type="match status" value="1"/>
</dbReference>
<proteinExistence type="inferred from homology"/>
<sequence length="354" mass="39783">MNFYNSFTSCVLLLQFLELMVQPGIGAKVPAIIVFGDSSVDAGNNDYIPTIGQSNFDPYGKDFEGGKATGRFCNGRLSTDFICEAFGIKSSIPAYLDPAYSIKDFATGVTFASAGTGLDNATADVIHVIPFWKELEYFKEYKQKLIIYMGYKKATRTLRESVYILSIGTNDFLENYYTIPGGRSSQFTVDEYEKFLIGITENFVWDIYNLGARKIALTSLTAFGCLPIERATNIMQAHACREDYNQVARDYNVKLIALIDKLGKEAKGIQLVYSNVYDSLADAIARPNLYGFENVDAGCCGTGKFELGLLCHFAEIFLCEDANKYIFWDSIHYSERMNRVVADYAMKYTFNRFL</sequence>
<feature type="chain" id="PRO_5042988451" description="GDSL esterase/lipase" evidence="2">
    <location>
        <begin position="27"/>
        <end position="354"/>
    </location>
</feature>